<evidence type="ECO:0000313" key="12">
    <source>
        <dbReference type="Proteomes" id="UP000729402"/>
    </source>
</evidence>
<evidence type="ECO:0000313" key="11">
    <source>
        <dbReference type="EMBL" id="KAG8088111.1"/>
    </source>
</evidence>
<dbReference type="FunFam" id="3.30.40.10:FF:000376">
    <property type="entry name" value="Putative E3 ubiquitin-protein ligase RHB1A"/>
    <property type="match status" value="1"/>
</dbReference>
<dbReference type="SMART" id="SM00184">
    <property type="entry name" value="RING"/>
    <property type="match status" value="1"/>
</dbReference>
<dbReference type="EC" id="2.3.2.27" evidence="2"/>
<reference evidence="11" key="1">
    <citation type="journal article" date="2021" name="bioRxiv">
        <title>Whole Genome Assembly and Annotation of Northern Wild Rice, Zizania palustris L., Supports a Whole Genome Duplication in the Zizania Genus.</title>
        <authorList>
            <person name="Haas M."/>
            <person name="Kono T."/>
            <person name="Macchietto M."/>
            <person name="Millas R."/>
            <person name="McGilp L."/>
            <person name="Shao M."/>
            <person name="Duquette J."/>
            <person name="Hirsch C.N."/>
            <person name="Kimball J."/>
        </authorList>
    </citation>
    <scope>NUCLEOTIDE SEQUENCE</scope>
    <source>
        <tissue evidence="11">Fresh leaf tissue</tissue>
    </source>
</reference>
<comment type="catalytic activity">
    <reaction evidence="1">
        <text>S-ubiquitinyl-[E2 ubiquitin-conjugating enzyme]-L-cysteine + [acceptor protein]-L-lysine = [E2 ubiquitin-conjugating enzyme]-L-cysteine + N(6)-ubiquitinyl-[acceptor protein]-L-lysine.</text>
        <dbReference type="EC" id="2.3.2.27"/>
    </reaction>
</comment>
<keyword evidence="5 8" id="KW-0863">Zinc-finger</keyword>
<dbReference type="Proteomes" id="UP000729402">
    <property type="component" value="Unassembled WGS sequence"/>
</dbReference>
<reference evidence="11" key="2">
    <citation type="submission" date="2021-02" db="EMBL/GenBank/DDBJ databases">
        <authorList>
            <person name="Kimball J.A."/>
            <person name="Haas M.W."/>
            <person name="Macchietto M."/>
            <person name="Kono T."/>
            <person name="Duquette J."/>
            <person name="Shao M."/>
        </authorList>
    </citation>
    <scope>NUCLEOTIDE SEQUENCE</scope>
    <source>
        <tissue evidence="11">Fresh leaf tissue</tissue>
    </source>
</reference>
<proteinExistence type="predicted"/>
<gene>
    <name evidence="11" type="ORF">GUJ93_ZPchr0010g10361</name>
</gene>
<evidence type="ECO:0000259" key="10">
    <source>
        <dbReference type="PROSITE" id="PS50089"/>
    </source>
</evidence>
<name>A0A8J5WDN4_ZIZPA</name>
<evidence type="ECO:0000256" key="9">
    <source>
        <dbReference type="SAM" id="MobiDB-lite"/>
    </source>
</evidence>
<dbReference type="GO" id="GO:0008270">
    <property type="term" value="F:zinc ion binding"/>
    <property type="evidence" value="ECO:0007669"/>
    <property type="project" value="UniProtKB-KW"/>
</dbReference>
<evidence type="ECO:0000256" key="3">
    <source>
        <dbReference type="ARBA" id="ARBA00022679"/>
    </source>
</evidence>
<accession>A0A8J5WDN4</accession>
<dbReference type="PROSITE" id="PS50089">
    <property type="entry name" value="ZF_RING_2"/>
    <property type="match status" value="1"/>
</dbReference>
<evidence type="ECO:0000256" key="6">
    <source>
        <dbReference type="ARBA" id="ARBA00022786"/>
    </source>
</evidence>
<protein>
    <recommendedName>
        <fullName evidence="2">RING-type E3 ubiquitin transferase</fullName>
        <ecNumber evidence="2">2.3.2.27</ecNumber>
    </recommendedName>
</protein>
<keyword evidence="4" id="KW-0479">Metal-binding</keyword>
<evidence type="ECO:0000256" key="2">
    <source>
        <dbReference type="ARBA" id="ARBA00012483"/>
    </source>
</evidence>
<dbReference type="PANTHER" id="PTHR46463">
    <property type="entry name" value="ZINC FINGER, RING/FYVE/PHD-TYPE"/>
    <property type="match status" value="1"/>
</dbReference>
<dbReference type="GO" id="GO:0061630">
    <property type="term" value="F:ubiquitin protein ligase activity"/>
    <property type="evidence" value="ECO:0007669"/>
    <property type="project" value="UniProtKB-EC"/>
</dbReference>
<feature type="domain" description="RING-type" evidence="10">
    <location>
        <begin position="171"/>
        <end position="212"/>
    </location>
</feature>
<dbReference type="PANTHER" id="PTHR46463:SF89">
    <property type="entry name" value="E3 UBIQUITIN-PROTEIN LIGASE RHB1A-RELATED"/>
    <property type="match status" value="1"/>
</dbReference>
<evidence type="ECO:0000256" key="4">
    <source>
        <dbReference type="ARBA" id="ARBA00022723"/>
    </source>
</evidence>
<dbReference type="OrthoDB" id="8062037at2759"/>
<evidence type="ECO:0000256" key="7">
    <source>
        <dbReference type="ARBA" id="ARBA00022833"/>
    </source>
</evidence>
<dbReference type="CDD" id="cd23116">
    <property type="entry name" value="RING-H2_AIRP1-like"/>
    <property type="match status" value="1"/>
</dbReference>
<dbReference type="InterPro" id="IPR001841">
    <property type="entry name" value="Znf_RING"/>
</dbReference>
<keyword evidence="7" id="KW-0862">Zinc</keyword>
<keyword evidence="3" id="KW-0808">Transferase</keyword>
<organism evidence="11 12">
    <name type="scientific">Zizania palustris</name>
    <name type="common">Northern wild rice</name>
    <dbReference type="NCBI Taxonomy" id="103762"/>
    <lineage>
        <taxon>Eukaryota</taxon>
        <taxon>Viridiplantae</taxon>
        <taxon>Streptophyta</taxon>
        <taxon>Embryophyta</taxon>
        <taxon>Tracheophyta</taxon>
        <taxon>Spermatophyta</taxon>
        <taxon>Magnoliopsida</taxon>
        <taxon>Liliopsida</taxon>
        <taxon>Poales</taxon>
        <taxon>Poaceae</taxon>
        <taxon>BOP clade</taxon>
        <taxon>Oryzoideae</taxon>
        <taxon>Oryzeae</taxon>
        <taxon>Zizaniinae</taxon>
        <taxon>Zizania</taxon>
    </lineage>
</organism>
<evidence type="ECO:0000256" key="5">
    <source>
        <dbReference type="ARBA" id="ARBA00022771"/>
    </source>
</evidence>
<evidence type="ECO:0000256" key="8">
    <source>
        <dbReference type="PROSITE-ProRule" id="PRU00175"/>
    </source>
</evidence>
<dbReference type="EMBL" id="JAAALK010000082">
    <property type="protein sequence ID" value="KAG8088111.1"/>
    <property type="molecule type" value="Genomic_DNA"/>
</dbReference>
<dbReference type="Pfam" id="PF13639">
    <property type="entry name" value="zf-RING_2"/>
    <property type="match status" value="1"/>
</dbReference>
<feature type="region of interest" description="Disordered" evidence="9">
    <location>
        <begin position="14"/>
        <end position="61"/>
    </location>
</feature>
<sequence length="222" mass="24682">MTSPTRFRFPFLIPDSTRGKVHPKNIPLHGSTPAATQRAPPPAKLLFRSSAPPPPPSAAADYGRFLDHAVAGCVRHQQNLEEREPLSSGLDGSSLASAIDKKLDTSTPDTYKAPPAPLPYDVGLVVTDNPELEKSGIKRKIDDQQETLMMDENESLKKGVPEDKPNEEDVCPICLEEYDEENPRSTTKCKHHFHLCCILEWMERSGTCPICDQTTLIDEMYE</sequence>
<dbReference type="AlphaFoldDB" id="A0A8J5WDN4"/>
<evidence type="ECO:0000256" key="1">
    <source>
        <dbReference type="ARBA" id="ARBA00000900"/>
    </source>
</evidence>
<keyword evidence="6" id="KW-0833">Ubl conjugation pathway</keyword>
<keyword evidence="12" id="KW-1185">Reference proteome</keyword>
<comment type="caution">
    <text evidence="11">The sequence shown here is derived from an EMBL/GenBank/DDBJ whole genome shotgun (WGS) entry which is preliminary data.</text>
</comment>